<keyword evidence="5" id="KW-1185">Reference proteome</keyword>
<evidence type="ECO:0000313" key="5">
    <source>
        <dbReference type="Proteomes" id="UP000720189"/>
    </source>
</evidence>
<dbReference type="SUPFAM" id="SSF51445">
    <property type="entry name" value="(Trans)glycosidases"/>
    <property type="match status" value="1"/>
</dbReference>
<reference evidence="4" key="1">
    <citation type="journal article" date="2021" name="Nat. Commun.">
        <title>Genetic determinants of endophytism in the Arabidopsis root mycobiome.</title>
        <authorList>
            <person name="Mesny F."/>
            <person name="Miyauchi S."/>
            <person name="Thiergart T."/>
            <person name="Pickel B."/>
            <person name="Atanasova L."/>
            <person name="Karlsson M."/>
            <person name="Huettel B."/>
            <person name="Barry K.W."/>
            <person name="Haridas S."/>
            <person name="Chen C."/>
            <person name="Bauer D."/>
            <person name="Andreopoulos W."/>
            <person name="Pangilinan J."/>
            <person name="LaButti K."/>
            <person name="Riley R."/>
            <person name="Lipzen A."/>
            <person name="Clum A."/>
            <person name="Drula E."/>
            <person name="Henrissat B."/>
            <person name="Kohler A."/>
            <person name="Grigoriev I.V."/>
            <person name="Martin F.M."/>
            <person name="Hacquard S."/>
        </authorList>
    </citation>
    <scope>NUCLEOTIDE SEQUENCE</scope>
    <source>
        <strain evidence="4">MPI-CAGE-AT-0023</strain>
    </source>
</reference>
<evidence type="ECO:0000259" key="2">
    <source>
        <dbReference type="Pfam" id="PF16862"/>
    </source>
</evidence>
<dbReference type="InterPro" id="IPR008928">
    <property type="entry name" value="6-hairpin_glycosidase_sf"/>
</dbReference>
<name>A0A9P9JL38_FUSRE</name>
<dbReference type="EMBL" id="JAGMUX010000029">
    <property type="protein sequence ID" value="KAH7217015.1"/>
    <property type="molecule type" value="Genomic_DNA"/>
</dbReference>
<accession>A0A9P9JL38</accession>
<dbReference type="SUPFAM" id="SSF48208">
    <property type="entry name" value="Six-hairpin glycosidases"/>
    <property type="match status" value="1"/>
</dbReference>
<protein>
    <recommendedName>
        <fullName evidence="6">Glycoside hydrolase family 78 protein</fullName>
    </recommendedName>
</protein>
<dbReference type="InterPro" id="IPR008979">
    <property type="entry name" value="Galactose-bd-like_sf"/>
</dbReference>
<evidence type="ECO:0000259" key="3">
    <source>
        <dbReference type="Pfam" id="PF17389"/>
    </source>
</evidence>
<sequence length="1251" mass="137368">MASFLGTAWFIAQVATVSGLTFNVPSSPPSNSSAQLADAPVGVSFEFFAFPGYWNDVPSTSTCLQNLKDLSGTWPPIRIGGTTQDRSTYNASSSQEVTYTVANSGDAPSSLTFGPSLMSLAGTYDGKVTIGFNRRLNNLANTVAAAAKAQDEIDSLHAIELGNEPNFFSSSDPIAQGSAWTASADYASQVSWQDAVCGNLSTSNLISAGVFFGTSPMSIAGLTAAEGQANSYVRQYCSHNYPQSRSTANLANLMSHSAIASQIKPFAKEVAAAAAQNKPHVFGETNSATQGGGGISPTYGAGLWLLDYVMQALIMGTETLYFHHGTIGNCQYCWWGKYSMGSPYFGAYFATMALAGADKIAPLDDQTTGYAAYAIYKDNKPVRVLLYNSDYYTSGSRPSQTFTLVGLSGSTVSAKRLTAAASTSRVDAGQSPTVAGQTFENGSCKIQGQSTVESAVVSAGKATFTLQASEALLDWRITLGNLVAVLCDMIINQLQSNWIWVPDWVDSSKQNTAARLVTFSRKFTLPSQPIRALLHFSADTRYKLIINGTRVTVGPARGSPLIWYYDSLDIAPHLKQGDNEIYFVVIRYFAASRGGMPFERTSFPGLTVIGGVELDGEFISLDSRGGWLAEEDNSILFPMGRPDDVFLHINEHIVPSCAKEKVTPVPYNIKTLNGELPPWRLQSRVIPTPEQTSVSVSTVRKNTGSLNSDDWIAYLSGQRPLTLAAGSSHMLEVQADVHSTAFLRWTFQATQKSQIRFRVTYSEGYEHEPRSYPFFRSKSDRLDATNGHIIGPYDDITLDLPASQTVVYEPFWFRTFRVMRWEITVGAESVELSSFDATQVNYPLAVKASWDGPGDKDGKQIWDVSVRTMRNCMFDGYSDCPFYEQLQYSGDSRSVGLFHYLLSGDDRLMRQTITNFAASVTPEGLTQSRFPSHVPQIIAGFSLYWVLQICDHHLYFGDTAYTRSGFPDDVWQYVDWVTSWGATETHPDKGVPTSGRESNRHTYFSMLYAYVLKQAARLVRDVGRPGYADEYESRAASVVKAVRTHCFDGTFFTDSTADIARQGAYSQHCQVFAVLCGAATAEERPRLLKESFSNPDFSKCSYVMMFYALRAFALAGDEVYESAWGQVWGPWRKMLANNLTTWEEDDVRQRSDCHAWGSVPIFEYCTELAGLHVIAPGSSKILFSPRLNLSQELKAKVALGSSNTATVSWSVQDDGRKKVDLRLETPVRVISKLPGGDEKDCGMIDHLTMNL</sequence>
<dbReference type="RefSeq" id="XP_046041996.1">
    <property type="nucleotide sequence ID" value="XM_046197455.1"/>
</dbReference>
<evidence type="ECO:0000256" key="1">
    <source>
        <dbReference type="SAM" id="SignalP"/>
    </source>
</evidence>
<dbReference type="InterPro" id="IPR012341">
    <property type="entry name" value="6hp_glycosidase-like_sf"/>
</dbReference>
<dbReference type="Gene3D" id="2.60.120.260">
    <property type="entry name" value="Galactose-binding domain-like"/>
    <property type="match status" value="1"/>
</dbReference>
<feature type="domain" description="Alpha-L-rhamnosidase six-hairpin glycosidase" evidence="3">
    <location>
        <begin position="859"/>
        <end position="1083"/>
    </location>
</feature>
<proteinExistence type="predicted"/>
<evidence type="ECO:0008006" key="6">
    <source>
        <dbReference type="Google" id="ProtNLM"/>
    </source>
</evidence>
<dbReference type="Gene3D" id="2.60.40.1180">
    <property type="entry name" value="Golgi alpha-mannosidase II"/>
    <property type="match status" value="1"/>
</dbReference>
<organism evidence="4 5">
    <name type="scientific">Fusarium redolens</name>
    <dbReference type="NCBI Taxonomy" id="48865"/>
    <lineage>
        <taxon>Eukaryota</taxon>
        <taxon>Fungi</taxon>
        <taxon>Dikarya</taxon>
        <taxon>Ascomycota</taxon>
        <taxon>Pezizomycotina</taxon>
        <taxon>Sordariomycetes</taxon>
        <taxon>Hypocreomycetidae</taxon>
        <taxon>Hypocreales</taxon>
        <taxon>Nectriaceae</taxon>
        <taxon>Fusarium</taxon>
        <taxon>Fusarium redolens species complex</taxon>
    </lineage>
</organism>
<dbReference type="Gene3D" id="2.60.420.10">
    <property type="entry name" value="Maltose phosphorylase, domain 3"/>
    <property type="match status" value="1"/>
</dbReference>
<dbReference type="Proteomes" id="UP000720189">
    <property type="component" value="Unassembled WGS sequence"/>
</dbReference>
<dbReference type="InterPro" id="IPR017853">
    <property type="entry name" value="GH"/>
</dbReference>
<dbReference type="InterPro" id="IPR035396">
    <property type="entry name" value="Bac_rhamnosid6H"/>
</dbReference>
<dbReference type="Gene3D" id="1.50.10.10">
    <property type="match status" value="1"/>
</dbReference>
<feature type="domain" description="Beta-glucuronidase C-terminal" evidence="2">
    <location>
        <begin position="372"/>
        <end position="473"/>
    </location>
</feature>
<dbReference type="Pfam" id="PF17389">
    <property type="entry name" value="Bac_rhamnosid6H"/>
    <property type="match status" value="1"/>
</dbReference>
<dbReference type="PANTHER" id="PTHR34987">
    <property type="entry name" value="C, PUTATIVE (AFU_ORTHOLOGUE AFUA_3G02880)-RELATED"/>
    <property type="match status" value="1"/>
</dbReference>
<comment type="caution">
    <text evidence="4">The sequence shown here is derived from an EMBL/GenBank/DDBJ whole genome shotgun (WGS) entry which is preliminary data.</text>
</comment>
<dbReference type="SUPFAM" id="SSF49785">
    <property type="entry name" value="Galactose-binding domain-like"/>
    <property type="match status" value="1"/>
</dbReference>
<evidence type="ECO:0000313" key="4">
    <source>
        <dbReference type="EMBL" id="KAH7217015.1"/>
    </source>
</evidence>
<keyword evidence="1" id="KW-0732">Signal</keyword>
<gene>
    <name evidence="4" type="ORF">BKA55DRAFT_656417</name>
</gene>
<dbReference type="AlphaFoldDB" id="A0A9P9JL38"/>
<feature type="chain" id="PRO_5040320020" description="Glycoside hydrolase family 78 protein" evidence="1">
    <location>
        <begin position="20"/>
        <end position="1251"/>
    </location>
</feature>
<dbReference type="GeneID" id="70227409"/>
<feature type="signal peptide" evidence="1">
    <location>
        <begin position="1"/>
        <end position="19"/>
    </location>
</feature>
<dbReference type="PANTHER" id="PTHR34987:SF2">
    <property type="entry name" value="B, PUTATIVE (AFU_ORTHOLOGUE AFUA_7G05040)-RELATED"/>
    <property type="match status" value="1"/>
</dbReference>
<dbReference type="GO" id="GO:0005975">
    <property type="term" value="P:carbohydrate metabolic process"/>
    <property type="evidence" value="ECO:0007669"/>
    <property type="project" value="InterPro"/>
</dbReference>
<dbReference type="Gene3D" id="3.20.20.80">
    <property type="entry name" value="Glycosidases"/>
    <property type="match status" value="1"/>
</dbReference>
<dbReference type="OrthoDB" id="6503935at2759"/>
<dbReference type="InterPro" id="IPR013780">
    <property type="entry name" value="Glyco_hydro_b"/>
</dbReference>
<dbReference type="Pfam" id="PF16862">
    <property type="entry name" value="Glyco_hydro_79C"/>
    <property type="match status" value="1"/>
</dbReference>
<dbReference type="InterPro" id="IPR031728">
    <property type="entry name" value="GlcAase_C"/>
</dbReference>
<dbReference type="GO" id="GO:0003824">
    <property type="term" value="F:catalytic activity"/>
    <property type="evidence" value="ECO:0007669"/>
    <property type="project" value="UniProtKB-ARBA"/>
</dbReference>